<name>A0ABV4BKY5_9CLOT</name>
<dbReference type="EMBL" id="JBGEWD010000003">
    <property type="protein sequence ID" value="MEY7999454.1"/>
    <property type="molecule type" value="Genomic_DNA"/>
</dbReference>
<evidence type="ECO:0000256" key="2">
    <source>
        <dbReference type="ARBA" id="ARBA00022814"/>
    </source>
</evidence>
<dbReference type="NCBIfam" id="TIGR01951">
    <property type="entry name" value="nusB"/>
    <property type="match status" value="1"/>
</dbReference>
<comment type="caution">
    <text evidence="8">The sequence shown here is derived from an EMBL/GenBank/DDBJ whole genome shotgun (WGS) entry which is preliminary data.</text>
</comment>
<feature type="domain" description="NusB/RsmB/TIM44" evidence="7">
    <location>
        <begin position="5"/>
        <end position="151"/>
    </location>
</feature>
<evidence type="ECO:0000256" key="4">
    <source>
        <dbReference type="ARBA" id="ARBA00023015"/>
    </source>
</evidence>
<dbReference type="InterPro" id="IPR011605">
    <property type="entry name" value="NusB_fam"/>
</dbReference>
<keyword evidence="4 6" id="KW-0805">Transcription regulation</keyword>
<dbReference type="InterPro" id="IPR006027">
    <property type="entry name" value="NusB_RsmB_TIM44"/>
</dbReference>
<sequence length="153" mass="17749">MNRKKSRELTMKLLFQMTINKEEASSVIMNLKENTVGEGENSIDDNQEGFYGEKSEDLKDVDIKYVVRVLNGIEENKNVLDEQIEKYLRKWKLNRLSKVDVAILRICTYEFLYEDDIPEKVSINEAIELAKKYSSDKSASFINGVLGNMIKDR</sequence>
<protein>
    <recommendedName>
        <fullName evidence="6">Transcription antitermination protein NusB</fullName>
    </recommendedName>
    <alternativeName>
        <fullName evidence="6">Antitermination factor NusB</fullName>
    </alternativeName>
</protein>
<keyword evidence="2 6" id="KW-0889">Transcription antitermination</keyword>
<dbReference type="PANTHER" id="PTHR11078">
    <property type="entry name" value="N UTILIZATION SUBSTANCE PROTEIN B-RELATED"/>
    <property type="match status" value="1"/>
</dbReference>
<keyword evidence="9" id="KW-1185">Reference proteome</keyword>
<dbReference type="Proteomes" id="UP001564657">
    <property type="component" value="Unassembled WGS sequence"/>
</dbReference>
<dbReference type="Pfam" id="PF01029">
    <property type="entry name" value="NusB"/>
    <property type="match status" value="1"/>
</dbReference>
<keyword evidence="3 6" id="KW-0694">RNA-binding</keyword>
<evidence type="ECO:0000256" key="6">
    <source>
        <dbReference type="HAMAP-Rule" id="MF_00073"/>
    </source>
</evidence>
<dbReference type="InterPro" id="IPR035926">
    <property type="entry name" value="NusB-like_sf"/>
</dbReference>
<evidence type="ECO:0000256" key="1">
    <source>
        <dbReference type="ARBA" id="ARBA00005952"/>
    </source>
</evidence>
<reference evidence="8 9" key="1">
    <citation type="submission" date="2024-08" db="EMBL/GenBank/DDBJ databases">
        <title>Clostridium lapicellarii sp. nov., and Clostridium renhuaiense sp. nov., two species isolated from the mud in a fermentation cellar used for producing sauce-flavour Chinese liquors.</title>
        <authorList>
            <person name="Yang F."/>
            <person name="Wang H."/>
            <person name="Chen L.Q."/>
            <person name="Zhou N."/>
            <person name="Lu J.J."/>
            <person name="Pu X.X."/>
            <person name="Wan B."/>
            <person name="Wang L."/>
            <person name="Liu S.J."/>
        </authorList>
    </citation>
    <scope>NUCLEOTIDE SEQUENCE [LARGE SCALE GENOMIC DNA]</scope>
    <source>
        <strain evidence="8 9">MT-5</strain>
    </source>
</reference>
<evidence type="ECO:0000256" key="3">
    <source>
        <dbReference type="ARBA" id="ARBA00022884"/>
    </source>
</evidence>
<comment type="function">
    <text evidence="6">Involved in transcription antitermination. Required for transcription of ribosomal RNA (rRNA) genes. Binds specifically to the boxA antiterminator sequence of the ribosomal RNA (rrn) operons.</text>
</comment>
<gene>
    <name evidence="6 8" type="primary">nusB</name>
    <name evidence="8" type="ORF">AB8U03_04440</name>
</gene>
<evidence type="ECO:0000256" key="5">
    <source>
        <dbReference type="ARBA" id="ARBA00023163"/>
    </source>
</evidence>
<comment type="similarity">
    <text evidence="1 6">Belongs to the NusB family.</text>
</comment>
<proteinExistence type="inferred from homology"/>
<dbReference type="Gene3D" id="1.10.940.10">
    <property type="entry name" value="NusB-like"/>
    <property type="match status" value="1"/>
</dbReference>
<accession>A0ABV4BKY5</accession>
<dbReference type="HAMAP" id="MF_00073">
    <property type="entry name" value="NusB"/>
    <property type="match status" value="1"/>
</dbReference>
<evidence type="ECO:0000313" key="8">
    <source>
        <dbReference type="EMBL" id="MEY7999454.1"/>
    </source>
</evidence>
<evidence type="ECO:0000259" key="7">
    <source>
        <dbReference type="Pfam" id="PF01029"/>
    </source>
</evidence>
<dbReference type="SUPFAM" id="SSF48013">
    <property type="entry name" value="NusB-like"/>
    <property type="match status" value="1"/>
</dbReference>
<evidence type="ECO:0000313" key="9">
    <source>
        <dbReference type="Proteomes" id="UP001564657"/>
    </source>
</evidence>
<organism evidence="8 9">
    <name type="scientific">Clostridium moutaii</name>
    <dbReference type="NCBI Taxonomy" id="3240932"/>
    <lineage>
        <taxon>Bacteria</taxon>
        <taxon>Bacillati</taxon>
        <taxon>Bacillota</taxon>
        <taxon>Clostridia</taxon>
        <taxon>Eubacteriales</taxon>
        <taxon>Clostridiaceae</taxon>
        <taxon>Clostridium</taxon>
    </lineage>
</organism>
<keyword evidence="5 6" id="KW-0804">Transcription</keyword>
<dbReference type="PANTHER" id="PTHR11078:SF3">
    <property type="entry name" value="ANTITERMINATION NUSB DOMAIN-CONTAINING PROTEIN"/>
    <property type="match status" value="1"/>
</dbReference>
<dbReference type="RefSeq" id="WP_369703343.1">
    <property type="nucleotide sequence ID" value="NZ_JBGEWD010000003.1"/>
</dbReference>